<dbReference type="EMBL" id="JAASTW010000012">
    <property type="protein sequence ID" value="MBC1489430.1"/>
    <property type="molecule type" value="Genomic_DNA"/>
</dbReference>
<protein>
    <recommendedName>
        <fullName evidence="4">Lipoprotein</fullName>
    </recommendedName>
</protein>
<reference evidence="2 3" key="1">
    <citation type="submission" date="2020-03" db="EMBL/GenBank/DDBJ databases">
        <title>Soil Listeria distribution.</title>
        <authorList>
            <person name="Liao J."/>
            <person name="Wiedmann M."/>
        </authorList>
    </citation>
    <scope>NUCLEOTIDE SEQUENCE [LARGE SCALE GENOMIC DNA]</scope>
    <source>
        <strain evidence="2 3">FSL L7-1554</strain>
    </source>
</reference>
<keyword evidence="1" id="KW-0732">Signal</keyword>
<feature type="signal peptide" evidence="1">
    <location>
        <begin position="1"/>
        <end position="21"/>
    </location>
</feature>
<evidence type="ECO:0000313" key="2">
    <source>
        <dbReference type="EMBL" id="MBC1489430.1"/>
    </source>
</evidence>
<feature type="chain" id="PRO_5038951822" description="Lipoprotein" evidence="1">
    <location>
        <begin position="22"/>
        <end position="126"/>
    </location>
</feature>
<dbReference type="PROSITE" id="PS51257">
    <property type="entry name" value="PROKAR_LIPOPROTEIN"/>
    <property type="match status" value="1"/>
</dbReference>
<evidence type="ECO:0000313" key="3">
    <source>
        <dbReference type="Proteomes" id="UP000561617"/>
    </source>
</evidence>
<organism evidence="2 3">
    <name type="scientific">Listeria immobilis</name>
    <dbReference type="NCBI Taxonomy" id="2713502"/>
    <lineage>
        <taxon>Bacteria</taxon>
        <taxon>Bacillati</taxon>
        <taxon>Bacillota</taxon>
        <taxon>Bacilli</taxon>
        <taxon>Bacillales</taxon>
        <taxon>Listeriaceae</taxon>
        <taxon>Listeria</taxon>
    </lineage>
</organism>
<evidence type="ECO:0000256" key="1">
    <source>
        <dbReference type="SAM" id="SignalP"/>
    </source>
</evidence>
<accession>A0A7X0X8A6</accession>
<sequence length="126" mass="13243">MTGFKKVIVPMLLIVLFLAGCNQETVPALVLDGTVTDASLLENNSELTVDGVLTWNGEKNDYSSEVIITVTGNTAVTNESTGKEMKLADIKNGDTIKAVFPDGSTITSPAPGKISESATSIKITPK</sequence>
<dbReference type="RefSeq" id="WP_185381268.1">
    <property type="nucleotide sequence ID" value="NZ_JAASTW010000012.1"/>
</dbReference>
<gene>
    <name evidence="2" type="ORF">HCJ38_10505</name>
</gene>
<evidence type="ECO:0008006" key="4">
    <source>
        <dbReference type="Google" id="ProtNLM"/>
    </source>
</evidence>
<name>A0A7X0X8A6_9LIST</name>
<comment type="caution">
    <text evidence="2">The sequence shown here is derived from an EMBL/GenBank/DDBJ whole genome shotgun (WGS) entry which is preliminary data.</text>
</comment>
<dbReference type="Proteomes" id="UP000561617">
    <property type="component" value="Unassembled WGS sequence"/>
</dbReference>
<proteinExistence type="predicted"/>
<dbReference type="AlphaFoldDB" id="A0A7X0X8A6"/>